<organism evidence="2 3">
    <name type="scientific">Drosophila rubida</name>
    <dbReference type="NCBI Taxonomy" id="30044"/>
    <lineage>
        <taxon>Eukaryota</taxon>
        <taxon>Metazoa</taxon>
        <taxon>Ecdysozoa</taxon>
        <taxon>Arthropoda</taxon>
        <taxon>Hexapoda</taxon>
        <taxon>Insecta</taxon>
        <taxon>Pterygota</taxon>
        <taxon>Neoptera</taxon>
        <taxon>Endopterygota</taxon>
        <taxon>Diptera</taxon>
        <taxon>Brachycera</taxon>
        <taxon>Muscomorpha</taxon>
        <taxon>Ephydroidea</taxon>
        <taxon>Drosophilidae</taxon>
        <taxon>Drosophila</taxon>
    </lineage>
</organism>
<accession>A0AAD4JYJ0</accession>
<comment type="caution">
    <text evidence="2">The sequence shown here is derived from an EMBL/GenBank/DDBJ whole genome shotgun (WGS) entry which is preliminary data.</text>
</comment>
<evidence type="ECO:0000256" key="1">
    <source>
        <dbReference type="SAM" id="MobiDB-lite"/>
    </source>
</evidence>
<proteinExistence type="predicted"/>
<sequence>MVAQIQLRQSNLLARQYVRNFASGNDGVKGASQGGIIGSIGGNTTTVGQANEATVCGQVQTATYGNSVTGAGDGSVNCKSNEGKTQGTVTSQLHTTSTLAECGNIGTVESTAASQKTKIKSKGSSPSKDATCDRTASMSNMADDAVKQLQEAAANLPSKAQVEKFFFRVVAFIYDVTYLTVTWTIRMIDEKILQNATVKCYWKRFHEKMDQAKKD</sequence>
<keyword evidence="3" id="KW-1185">Reference proteome</keyword>
<reference evidence="2" key="1">
    <citation type="journal article" date="2021" name="Mol. Ecol. Resour.">
        <title>Phylogenomic analyses of the genus Drosophila reveals genomic signals of climate adaptation.</title>
        <authorList>
            <person name="Li F."/>
            <person name="Rane R.V."/>
            <person name="Luria V."/>
            <person name="Xiong Z."/>
            <person name="Chen J."/>
            <person name="Li Z."/>
            <person name="Catullo R.A."/>
            <person name="Griffin P.C."/>
            <person name="Schiffer M."/>
            <person name="Pearce S."/>
            <person name="Lee S.F."/>
            <person name="McElroy K."/>
            <person name="Stocker A."/>
            <person name="Shirriffs J."/>
            <person name="Cockerell F."/>
            <person name="Coppin C."/>
            <person name="Sgro C.M."/>
            <person name="Karger A."/>
            <person name="Cain J.W."/>
            <person name="Weber J.A."/>
            <person name="Santpere G."/>
            <person name="Kirschner M.W."/>
            <person name="Hoffmann A.A."/>
            <person name="Oakeshott J.G."/>
            <person name="Zhang G."/>
        </authorList>
    </citation>
    <scope>NUCLEOTIDE SEQUENCE</scope>
    <source>
        <strain evidence="2">BGI-SZ-2011g</strain>
    </source>
</reference>
<dbReference type="AlphaFoldDB" id="A0AAD4JYJ0"/>
<evidence type="ECO:0000313" key="2">
    <source>
        <dbReference type="EMBL" id="KAH8369962.1"/>
    </source>
</evidence>
<dbReference type="Proteomes" id="UP001200034">
    <property type="component" value="Unassembled WGS sequence"/>
</dbReference>
<name>A0AAD4JYJ0_9MUSC</name>
<dbReference type="EMBL" id="JAJJHW010002585">
    <property type="protein sequence ID" value="KAH8369962.1"/>
    <property type="molecule type" value="Genomic_DNA"/>
</dbReference>
<feature type="region of interest" description="Disordered" evidence="1">
    <location>
        <begin position="113"/>
        <end position="133"/>
    </location>
</feature>
<evidence type="ECO:0000313" key="3">
    <source>
        <dbReference type="Proteomes" id="UP001200034"/>
    </source>
</evidence>
<gene>
    <name evidence="2" type="ORF">KR093_001621</name>
</gene>
<protein>
    <submittedName>
        <fullName evidence="2">Uncharacterized protein</fullName>
    </submittedName>
</protein>